<proteinExistence type="predicted"/>
<feature type="signal peptide" evidence="1">
    <location>
        <begin position="1"/>
        <end position="20"/>
    </location>
</feature>
<protein>
    <recommendedName>
        <fullName evidence="4">YHS domain-containing protein</fullName>
    </recommendedName>
</protein>
<keyword evidence="3" id="KW-1185">Reference proteome</keyword>
<comment type="caution">
    <text evidence="2">The sequence shown here is derived from an EMBL/GenBank/DDBJ whole genome shotgun (WGS) entry which is preliminary data.</text>
</comment>
<dbReference type="Proteomes" id="UP001596052">
    <property type="component" value="Unassembled WGS sequence"/>
</dbReference>
<keyword evidence="1" id="KW-0732">Signal</keyword>
<feature type="chain" id="PRO_5046203089" description="YHS domain-containing protein" evidence="1">
    <location>
        <begin position="21"/>
        <end position="120"/>
    </location>
</feature>
<organism evidence="2 3">
    <name type="scientific">Prosthecobacter fluviatilis</name>
    <dbReference type="NCBI Taxonomy" id="445931"/>
    <lineage>
        <taxon>Bacteria</taxon>
        <taxon>Pseudomonadati</taxon>
        <taxon>Verrucomicrobiota</taxon>
        <taxon>Verrucomicrobiia</taxon>
        <taxon>Verrucomicrobiales</taxon>
        <taxon>Verrucomicrobiaceae</taxon>
        <taxon>Prosthecobacter</taxon>
    </lineage>
</organism>
<evidence type="ECO:0008006" key="4">
    <source>
        <dbReference type="Google" id="ProtNLM"/>
    </source>
</evidence>
<reference evidence="3" key="1">
    <citation type="journal article" date="2019" name="Int. J. Syst. Evol. Microbiol.">
        <title>The Global Catalogue of Microorganisms (GCM) 10K type strain sequencing project: providing services to taxonomists for standard genome sequencing and annotation.</title>
        <authorList>
            <consortium name="The Broad Institute Genomics Platform"/>
            <consortium name="The Broad Institute Genome Sequencing Center for Infectious Disease"/>
            <person name="Wu L."/>
            <person name="Ma J."/>
        </authorList>
    </citation>
    <scope>NUCLEOTIDE SEQUENCE [LARGE SCALE GENOMIC DNA]</scope>
    <source>
        <strain evidence="3">CGMCC 4.1469</strain>
    </source>
</reference>
<evidence type="ECO:0000313" key="2">
    <source>
        <dbReference type="EMBL" id="MFC5456196.1"/>
    </source>
</evidence>
<evidence type="ECO:0000313" key="3">
    <source>
        <dbReference type="Proteomes" id="UP001596052"/>
    </source>
</evidence>
<sequence>MKFVFTLITALGLLAGATPAAEPLNTVCPISGKPANPAITSNYSKTVAVCCNRCKAQFTAAPKGYLSNILAATAGQCPLSKKKSDPAITVTYSRQVAFADAASKAAFDAAPDKHIKEVRQ</sequence>
<dbReference type="EMBL" id="JBHSMQ010000005">
    <property type="protein sequence ID" value="MFC5456196.1"/>
    <property type="molecule type" value="Genomic_DNA"/>
</dbReference>
<evidence type="ECO:0000256" key="1">
    <source>
        <dbReference type="SAM" id="SignalP"/>
    </source>
</evidence>
<gene>
    <name evidence="2" type="ORF">ACFQDI_15135</name>
</gene>
<dbReference type="RefSeq" id="WP_377168202.1">
    <property type="nucleotide sequence ID" value="NZ_JBHSMQ010000005.1"/>
</dbReference>
<name>A0ABW0KUL7_9BACT</name>
<accession>A0ABW0KUL7</accession>